<dbReference type="PANTHER" id="PTHR43707">
    <property type="entry name" value="HISTIDYL-TRNA SYNTHETASE"/>
    <property type="match status" value="1"/>
</dbReference>
<dbReference type="CDD" id="cd00859">
    <property type="entry name" value="HisRS_anticodon"/>
    <property type="match status" value="1"/>
</dbReference>
<dbReference type="InterPro" id="IPR004154">
    <property type="entry name" value="Anticodon-bd"/>
</dbReference>
<dbReference type="eggNOG" id="COG0124">
    <property type="taxonomic scope" value="Bacteria"/>
</dbReference>
<dbReference type="InterPro" id="IPR045864">
    <property type="entry name" value="aa-tRNA-synth_II/BPL/LPL"/>
</dbReference>
<dbReference type="CDD" id="cd00773">
    <property type="entry name" value="HisRS-like_core"/>
    <property type="match status" value="1"/>
</dbReference>
<evidence type="ECO:0000256" key="8">
    <source>
        <dbReference type="ARBA" id="ARBA00022917"/>
    </source>
</evidence>
<sequence length="426" mass="48354">MKLQKPKGTQDILPAESAKWQYVEDVARETFKKYNYGEIRTPMFEHYEVISRSVGDTTDIVTKEMYDFHDKGDRHITLRPEGTAPVVRSFVENKLFAPEVQKPVKMYYIGSMFRYERPQAGRLREFHQVGVECFGSSNPAIDAETIAMAYQLFDELGIKNVTLHLNSLGNSESRLTYRQALIDYLEPMRDQLSKDSQRRLDENPLRVLDSKEKEDKEAVEHAPSILDYLDEESQAHFDAVRQMLETLKIPYVIDTNMVRGLDYYNHTIFEFMAKVGDSDLTICAGGRYDGLVEYFDGPQTPGFGFGLGLERLLLVLDKQGIELPIEEGLDVYIAVLGDGANKKALELVQSLRVQGFKAERDYLGRKIKAQFKSADAFKAKAVITLGESEVESGKAAVKNNQTRKEVIVSLEEISTDFTRVLAKIEG</sequence>
<feature type="binding site" evidence="12">
    <location>
        <begin position="263"/>
        <end position="264"/>
    </location>
    <ligand>
        <name>L-histidine</name>
        <dbReference type="ChEBI" id="CHEBI:57595"/>
    </ligand>
</feature>
<dbReference type="OrthoDB" id="9800814at2"/>
<dbReference type="PIRSF" id="PIRSF001549">
    <property type="entry name" value="His-tRNA_synth"/>
    <property type="match status" value="1"/>
</dbReference>
<evidence type="ECO:0000256" key="3">
    <source>
        <dbReference type="ARBA" id="ARBA00011738"/>
    </source>
</evidence>
<evidence type="ECO:0000313" key="15">
    <source>
        <dbReference type="Proteomes" id="UP000004322"/>
    </source>
</evidence>
<dbReference type="InterPro" id="IPR015807">
    <property type="entry name" value="His-tRNA-ligase"/>
</dbReference>
<dbReference type="Proteomes" id="UP000004322">
    <property type="component" value="Unassembled WGS sequence"/>
</dbReference>
<dbReference type="InterPro" id="IPR004516">
    <property type="entry name" value="HisRS/HisZ"/>
</dbReference>
<dbReference type="Gene3D" id="3.40.50.800">
    <property type="entry name" value="Anticodon-binding domain"/>
    <property type="match status" value="1"/>
</dbReference>
<evidence type="ECO:0000256" key="4">
    <source>
        <dbReference type="ARBA" id="ARBA00022490"/>
    </source>
</evidence>
<evidence type="ECO:0000256" key="5">
    <source>
        <dbReference type="ARBA" id="ARBA00022598"/>
    </source>
</evidence>
<dbReference type="GO" id="GO:0016740">
    <property type="term" value="F:transferase activity"/>
    <property type="evidence" value="ECO:0007669"/>
    <property type="project" value="UniProtKB-ARBA"/>
</dbReference>
<dbReference type="InterPro" id="IPR041715">
    <property type="entry name" value="HisRS-like_core"/>
</dbReference>
<dbReference type="EMBL" id="AEUV02000002">
    <property type="protein sequence ID" value="EHI74291.1"/>
    <property type="molecule type" value="Genomic_DNA"/>
</dbReference>
<keyword evidence="8 11" id="KW-0648">Protein biosynthesis</keyword>
<dbReference type="HAMAP" id="MF_00127">
    <property type="entry name" value="His_tRNA_synth"/>
    <property type="match status" value="1"/>
</dbReference>
<keyword evidence="15" id="KW-1185">Reference proteome</keyword>
<comment type="catalytic activity">
    <reaction evidence="10 11">
        <text>tRNA(His) + L-histidine + ATP = L-histidyl-tRNA(His) + AMP + diphosphate + H(+)</text>
        <dbReference type="Rhea" id="RHEA:17313"/>
        <dbReference type="Rhea" id="RHEA-COMP:9665"/>
        <dbReference type="Rhea" id="RHEA-COMP:9689"/>
        <dbReference type="ChEBI" id="CHEBI:15378"/>
        <dbReference type="ChEBI" id="CHEBI:30616"/>
        <dbReference type="ChEBI" id="CHEBI:33019"/>
        <dbReference type="ChEBI" id="CHEBI:57595"/>
        <dbReference type="ChEBI" id="CHEBI:78442"/>
        <dbReference type="ChEBI" id="CHEBI:78527"/>
        <dbReference type="ChEBI" id="CHEBI:456215"/>
        <dbReference type="EC" id="6.1.1.21"/>
    </reaction>
</comment>
<dbReference type="PROSITE" id="PS50862">
    <property type="entry name" value="AA_TRNA_LIGASE_II"/>
    <property type="match status" value="1"/>
</dbReference>
<dbReference type="Gene3D" id="3.30.930.10">
    <property type="entry name" value="Bira Bifunctional Protein, Domain 2"/>
    <property type="match status" value="1"/>
</dbReference>
<keyword evidence="5 11" id="KW-0436">Ligase</keyword>
<dbReference type="GO" id="GO:0005524">
    <property type="term" value="F:ATP binding"/>
    <property type="evidence" value="ECO:0007669"/>
    <property type="project" value="UniProtKB-UniRule"/>
</dbReference>
<evidence type="ECO:0000256" key="12">
    <source>
        <dbReference type="PIRSR" id="PIRSR001549-1"/>
    </source>
</evidence>
<dbReference type="GO" id="GO:0004821">
    <property type="term" value="F:histidine-tRNA ligase activity"/>
    <property type="evidence" value="ECO:0007669"/>
    <property type="project" value="UniProtKB-UniRule"/>
</dbReference>
<evidence type="ECO:0000256" key="2">
    <source>
        <dbReference type="ARBA" id="ARBA00008226"/>
    </source>
</evidence>
<name>G5JPA8_STRCG</name>
<evidence type="ECO:0000259" key="13">
    <source>
        <dbReference type="PROSITE" id="PS50862"/>
    </source>
</evidence>
<dbReference type="PANTHER" id="PTHR43707:SF1">
    <property type="entry name" value="HISTIDINE--TRNA LIGASE, MITOCHONDRIAL-RELATED"/>
    <property type="match status" value="1"/>
</dbReference>
<dbReference type="GO" id="GO:0140096">
    <property type="term" value="F:catalytic activity, acting on a protein"/>
    <property type="evidence" value="ECO:0007669"/>
    <property type="project" value="UniProtKB-ARBA"/>
</dbReference>
<dbReference type="STRING" id="873449.STRCR_0342"/>
<feature type="binding site" evidence="12">
    <location>
        <position position="114"/>
    </location>
    <ligand>
        <name>L-histidine</name>
        <dbReference type="ChEBI" id="CHEBI:57595"/>
    </ligand>
</feature>
<dbReference type="FunFam" id="3.30.930.10:FF:000005">
    <property type="entry name" value="Histidine--tRNA ligase"/>
    <property type="match status" value="1"/>
</dbReference>
<comment type="subcellular location">
    <subcellularLocation>
        <location evidence="1 11">Cytoplasm</location>
    </subcellularLocation>
</comment>
<dbReference type="SUPFAM" id="SSF52954">
    <property type="entry name" value="Class II aaRS ABD-related"/>
    <property type="match status" value="1"/>
</dbReference>
<organism evidence="14 15">
    <name type="scientific">Streptococcus criceti HS-6</name>
    <dbReference type="NCBI Taxonomy" id="873449"/>
    <lineage>
        <taxon>Bacteria</taxon>
        <taxon>Bacillati</taxon>
        <taxon>Bacillota</taxon>
        <taxon>Bacilli</taxon>
        <taxon>Lactobacillales</taxon>
        <taxon>Streptococcaceae</taxon>
        <taxon>Streptococcus</taxon>
    </lineage>
</organism>
<dbReference type="Pfam" id="PF03129">
    <property type="entry name" value="HGTP_anticodon"/>
    <property type="match status" value="1"/>
</dbReference>
<keyword evidence="6 11" id="KW-0547">Nucleotide-binding</keyword>
<dbReference type="NCBIfam" id="TIGR00442">
    <property type="entry name" value="hisS"/>
    <property type="match status" value="1"/>
</dbReference>
<dbReference type="GO" id="GO:0005737">
    <property type="term" value="C:cytoplasm"/>
    <property type="evidence" value="ECO:0007669"/>
    <property type="project" value="UniProtKB-SubCell"/>
</dbReference>
<feature type="binding site" evidence="12">
    <location>
        <begin position="81"/>
        <end position="83"/>
    </location>
    <ligand>
        <name>L-histidine</name>
        <dbReference type="ChEBI" id="CHEBI:57595"/>
    </ligand>
</feature>
<dbReference type="Pfam" id="PF13393">
    <property type="entry name" value="tRNA-synt_His"/>
    <property type="match status" value="1"/>
</dbReference>
<feature type="binding site" evidence="12">
    <location>
        <position position="259"/>
    </location>
    <ligand>
        <name>L-histidine</name>
        <dbReference type="ChEBI" id="CHEBI:57595"/>
    </ligand>
</feature>
<reference evidence="14" key="1">
    <citation type="submission" date="2011-07" db="EMBL/GenBank/DDBJ databases">
        <authorList>
            <person name="Stanhope M.J."/>
            <person name="Durkin A.S."/>
            <person name="Hostetler J."/>
            <person name="Kim M."/>
            <person name="Radune D."/>
            <person name="Singh I."/>
            <person name="Town C.D."/>
        </authorList>
    </citation>
    <scope>NUCLEOTIDE SEQUENCE [LARGE SCALE GENOMIC DNA]</scope>
    <source>
        <strain evidence="14">HS-6</strain>
    </source>
</reference>
<dbReference type="AlphaFoldDB" id="G5JPA8"/>
<accession>G5JPA8</accession>
<dbReference type="InterPro" id="IPR006195">
    <property type="entry name" value="aa-tRNA-synth_II"/>
</dbReference>
<evidence type="ECO:0000256" key="1">
    <source>
        <dbReference type="ARBA" id="ARBA00004496"/>
    </source>
</evidence>
<comment type="caution">
    <text evidence="14">The sequence shown here is derived from an EMBL/GenBank/DDBJ whole genome shotgun (WGS) entry which is preliminary data.</text>
</comment>
<comment type="similarity">
    <text evidence="2 11">Belongs to the class-II aminoacyl-tRNA synthetase family.</text>
</comment>
<evidence type="ECO:0000256" key="6">
    <source>
        <dbReference type="ARBA" id="ARBA00022741"/>
    </source>
</evidence>
<evidence type="ECO:0000256" key="11">
    <source>
        <dbReference type="HAMAP-Rule" id="MF_00127"/>
    </source>
</evidence>
<evidence type="ECO:0000256" key="9">
    <source>
        <dbReference type="ARBA" id="ARBA00023146"/>
    </source>
</evidence>
<dbReference type="RefSeq" id="WP_004227283.1">
    <property type="nucleotide sequence ID" value="NZ_AEUV02000002.1"/>
</dbReference>
<gene>
    <name evidence="11 14" type="primary">hisS</name>
    <name evidence="14" type="ORF">STRCR_0342</name>
</gene>
<dbReference type="SUPFAM" id="SSF55681">
    <property type="entry name" value="Class II aaRS and biotin synthetases"/>
    <property type="match status" value="1"/>
</dbReference>
<keyword evidence="4 11" id="KW-0963">Cytoplasm</keyword>
<dbReference type="InterPro" id="IPR036621">
    <property type="entry name" value="Anticodon-bd_dom_sf"/>
</dbReference>
<evidence type="ECO:0000313" key="14">
    <source>
        <dbReference type="EMBL" id="EHI74291.1"/>
    </source>
</evidence>
<keyword evidence="9 11" id="KW-0030">Aminoacyl-tRNA synthetase</keyword>
<dbReference type="InterPro" id="IPR033656">
    <property type="entry name" value="HisRS_anticodon"/>
</dbReference>
<evidence type="ECO:0000256" key="7">
    <source>
        <dbReference type="ARBA" id="ARBA00022840"/>
    </source>
</evidence>
<evidence type="ECO:0000256" key="10">
    <source>
        <dbReference type="ARBA" id="ARBA00047639"/>
    </source>
</evidence>
<keyword evidence="7 11" id="KW-0067">ATP-binding</keyword>
<proteinExistence type="inferred from homology"/>
<protein>
    <recommendedName>
        <fullName evidence="11">Histidine--tRNA ligase</fullName>
        <ecNumber evidence="11">6.1.1.21</ecNumber>
    </recommendedName>
    <alternativeName>
        <fullName evidence="11">Histidyl-tRNA synthetase</fullName>
        <shortName evidence="11">HisRS</shortName>
    </alternativeName>
</protein>
<feature type="binding site" evidence="12">
    <location>
        <position position="132"/>
    </location>
    <ligand>
        <name>L-histidine</name>
        <dbReference type="ChEBI" id="CHEBI:57595"/>
    </ligand>
</feature>
<comment type="subunit">
    <text evidence="3 11">Homodimer.</text>
</comment>
<dbReference type="EC" id="6.1.1.21" evidence="11"/>
<feature type="domain" description="Aminoacyl-transfer RNA synthetases class-II family profile" evidence="13">
    <location>
        <begin position="23"/>
        <end position="324"/>
    </location>
</feature>
<dbReference type="GO" id="GO:0006427">
    <property type="term" value="P:histidyl-tRNA aminoacylation"/>
    <property type="evidence" value="ECO:0007669"/>
    <property type="project" value="UniProtKB-UniRule"/>
</dbReference>
<feature type="binding site" evidence="12">
    <location>
        <position position="128"/>
    </location>
    <ligand>
        <name>L-histidine</name>
        <dbReference type="ChEBI" id="CHEBI:57595"/>
    </ligand>
</feature>